<dbReference type="InterPro" id="IPR013785">
    <property type="entry name" value="Aldolase_TIM"/>
</dbReference>
<dbReference type="SMART" id="SM01133">
    <property type="entry name" value="DeoC"/>
    <property type="match status" value="1"/>
</dbReference>
<protein>
    <recommendedName>
        <fullName evidence="3 7">Deoxyribose-phosphate aldolase</fullName>
        <ecNumber evidence="3 7">4.1.2.4</ecNumber>
    </recommendedName>
</protein>
<dbReference type="Gene3D" id="3.20.20.70">
    <property type="entry name" value="Aldolase class I"/>
    <property type="match status" value="1"/>
</dbReference>
<comment type="catalytic activity">
    <reaction evidence="6">
        <text>2-deoxy-D-ribose 5-phosphate = D-glyceraldehyde 3-phosphate + acetaldehyde</text>
        <dbReference type="Rhea" id="RHEA:12821"/>
        <dbReference type="ChEBI" id="CHEBI:15343"/>
        <dbReference type="ChEBI" id="CHEBI:59776"/>
        <dbReference type="ChEBI" id="CHEBI:62877"/>
        <dbReference type="EC" id="4.1.2.4"/>
    </reaction>
</comment>
<dbReference type="Proteomes" id="UP000615755">
    <property type="component" value="Unassembled WGS sequence"/>
</dbReference>
<dbReference type="Pfam" id="PF01791">
    <property type="entry name" value="DeoC"/>
    <property type="match status" value="1"/>
</dbReference>
<evidence type="ECO:0000313" key="9">
    <source>
        <dbReference type="Proteomes" id="UP000615755"/>
    </source>
</evidence>
<evidence type="ECO:0000256" key="2">
    <source>
        <dbReference type="ARBA" id="ARBA00009473"/>
    </source>
</evidence>
<proteinExistence type="inferred from homology"/>
<name>A0ABR9EG07_9GAMM</name>
<sequence>MTRHSSALLALSLMDLTSLNESDSESSISDFISSIDVQYTLPAAICIYPEFIKHARATLELQNLQQIKIATVTNFPSGENSLESVLHATEQALQDGASEIDLVLPYKQLIAGDPDTPWEYVHSSKQLCVGKATLKVIIESGQLADAELIAQASEIAILAGADFVKTSTGKVPVNATLEAAEVILNTIKKMGRDVGFKAAGGVKSVQDAQAYLCLAEKIMGTEWICSEHFRFGASSLLKDVYHVLKME</sequence>
<keyword evidence="5" id="KW-0704">Schiff base</keyword>
<dbReference type="SUPFAM" id="SSF51569">
    <property type="entry name" value="Aldolase"/>
    <property type="match status" value="1"/>
</dbReference>
<evidence type="ECO:0000256" key="3">
    <source>
        <dbReference type="ARBA" id="ARBA00012515"/>
    </source>
</evidence>
<evidence type="ECO:0000256" key="4">
    <source>
        <dbReference type="ARBA" id="ARBA00023239"/>
    </source>
</evidence>
<dbReference type="NCBIfam" id="TIGR00126">
    <property type="entry name" value="deoC"/>
    <property type="match status" value="1"/>
</dbReference>
<evidence type="ECO:0000256" key="1">
    <source>
        <dbReference type="ARBA" id="ARBA00004816"/>
    </source>
</evidence>
<dbReference type="PANTHER" id="PTHR10889">
    <property type="entry name" value="DEOXYRIBOSE-PHOSPHATE ALDOLASE"/>
    <property type="match status" value="1"/>
</dbReference>
<dbReference type="RefSeq" id="WP_192509041.1">
    <property type="nucleotide sequence ID" value="NZ_AQGV01000014.1"/>
</dbReference>
<gene>
    <name evidence="8" type="primary">deoC</name>
    <name evidence="8" type="ORF">PAUR_a4434</name>
</gene>
<keyword evidence="4" id="KW-0456">Lyase</keyword>
<evidence type="ECO:0000256" key="6">
    <source>
        <dbReference type="ARBA" id="ARBA00048791"/>
    </source>
</evidence>
<comment type="similarity">
    <text evidence="2">Belongs to the DeoC/FbaB aldolase family. DeoC type 2 subfamily.</text>
</comment>
<dbReference type="EC" id="4.1.2.4" evidence="3 7"/>
<keyword evidence="9" id="KW-1185">Reference proteome</keyword>
<reference evidence="8 9" key="1">
    <citation type="submission" date="2015-03" db="EMBL/GenBank/DDBJ databases">
        <title>Genome sequence of Pseudoalteromonas aurantia.</title>
        <authorList>
            <person name="Xie B.-B."/>
            <person name="Rong J.-C."/>
            <person name="Qin Q.-L."/>
            <person name="Zhang Y.-Z."/>
        </authorList>
    </citation>
    <scope>NUCLEOTIDE SEQUENCE [LARGE SCALE GENOMIC DNA]</scope>
    <source>
        <strain evidence="8 9">208</strain>
    </source>
</reference>
<accession>A0ABR9EG07</accession>
<dbReference type="PANTHER" id="PTHR10889:SF3">
    <property type="entry name" value="DEOXYRIBOSE-PHOSPHATE ALDOLASE"/>
    <property type="match status" value="1"/>
</dbReference>
<dbReference type="EMBL" id="AQGV01000014">
    <property type="protein sequence ID" value="MBE0369849.1"/>
    <property type="molecule type" value="Genomic_DNA"/>
</dbReference>
<organism evidence="8 9">
    <name type="scientific">Pseudoalteromonas aurantia 208</name>
    <dbReference type="NCBI Taxonomy" id="1314867"/>
    <lineage>
        <taxon>Bacteria</taxon>
        <taxon>Pseudomonadati</taxon>
        <taxon>Pseudomonadota</taxon>
        <taxon>Gammaproteobacteria</taxon>
        <taxon>Alteromonadales</taxon>
        <taxon>Pseudoalteromonadaceae</taxon>
        <taxon>Pseudoalteromonas</taxon>
    </lineage>
</organism>
<evidence type="ECO:0000256" key="5">
    <source>
        <dbReference type="ARBA" id="ARBA00023270"/>
    </source>
</evidence>
<evidence type="ECO:0000313" key="8">
    <source>
        <dbReference type="EMBL" id="MBE0369849.1"/>
    </source>
</evidence>
<evidence type="ECO:0000256" key="7">
    <source>
        <dbReference type="NCBIfam" id="TIGR00126"/>
    </source>
</evidence>
<dbReference type="InterPro" id="IPR002915">
    <property type="entry name" value="DeoC/FbaB/LacD_aldolase"/>
</dbReference>
<dbReference type="InterPro" id="IPR011343">
    <property type="entry name" value="DeoC"/>
</dbReference>
<comment type="caution">
    <text evidence="8">The sequence shown here is derived from an EMBL/GenBank/DDBJ whole genome shotgun (WGS) entry which is preliminary data.</text>
</comment>
<dbReference type="PIRSF" id="PIRSF001357">
    <property type="entry name" value="DeoC"/>
    <property type="match status" value="1"/>
</dbReference>
<comment type="pathway">
    <text evidence="1">Carbohydrate degradation; 2-deoxy-D-ribose 1-phosphate degradation; D-glyceraldehyde 3-phosphate and acetaldehyde from 2-deoxy-alpha-D-ribose 1-phosphate: step 2/2.</text>
</comment>